<accession>A0ABU9Q315</accession>
<name>A0ABU9Q315_9BURK</name>
<dbReference type="Proteomes" id="UP001495910">
    <property type="component" value="Unassembled WGS sequence"/>
</dbReference>
<dbReference type="RefSeq" id="WP_342831652.1">
    <property type="nucleotide sequence ID" value="NZ_JBANDC010000028.1"/>
</dbReference>
<proteinExistence type="predicted"/>
<protein>
    <submittedName>
        <fullName evidence="1">Rz1-like lysis system protein LysC</fullName>
    </submittedName>
</protein>
<dbReference type="NCBIfam" id="NF038368">
    <property type="entry name" value="P2_Rz1"/>
    <property type="match status" value="1"/>
</dbReference>
<gene>
    <name evidence="1" type="primary">lysC</name>
    <name evidence="1" type="ORF">V8G57_24850</name>
</gene>
<evidence type="ECO:0000313" key="2">
    <source>
        <dbReference type="Proteomes" id="UP001495910"/>
    </source>
</evidence>
<organism evidence="1 2">
    <name type="scientific">Collimonas rhizosphaerae</name>
    <dbReference type="NCBI Taxonomy" id="3126357"/>
    <lineage>
        <taxon>Bacteria</taxon>
        <taxon>Pseudomonadati</taxon>
        <taxon>Pseudomonadota</taxon>
        <taxon>Betaproteobacteria</taxon>
        <taxon>Burkholderiales</taxon>
        <taxon>Oxalobacteraceae</taxon>
        <taxon>Collimonas</taxon>
    </lineage>
</organism>
<dbReference type="Pfam" id="PF23793">
    <property type="entry name" value="LysC"/>
    <property type="match status" value="1"/>
</dbReference>
<dbReference type="EMBL" id="JBANDC010000028">
    <property type="protein sequence ID" value="MEM4990641.1"/>
    <property type="molecule type" value="Genomic_DNA"/>
</dbReference>
<comment type="caution">
    <text evidence="1">The sequence shown here is derived from an EMBL/GenBank/DDBJ whole genome shotgun (WGS) entry which is preliminary data.</text>
</comment>
<reference evidence="1 2" key="1">
    <citation type="submission" date="2024-02" db="EMBL/GenBank/DDBJ databases">
        <title>Draft genome sequence of Collimonas sp. strain H4R21, an effective mineral-weathering bacterial strain isolated from the beech rhizosphere.</title>
        <authorList>
            <person name="Morin E."/>
            <person name="Uroz S."/>
            <person name="Leveau J.H.J."/>
            <person name="Kumar R."/>
            <person name="Rey M.W."/>
            <person name="Pham J."/>
        </authorList>
    </citation>
    <scope>NUCLEOTIDE SEQUENCE [LARGE SCALE GENOMIC DNA]</scope>
    <source>
        <strain evidence="1 2">H4R21</strain>
    </source>
</reference>
<evidence type="ECO:0000313" key="1">
    <source>
        <dbReference type="EMBL" id="MEM4990641.1"/>
    </source>
</evidence>
<dbReference type="InterPro" id="IPR047737">
    <property type="entry name" value="LysC"/>
</dbReference>
<keyword evidence="2" id="KW-1185">Reference proteome</keyword>
<sequence>MPGCGSVPPPPAPQLTLNACPAVTRCQLPAAAPRTNGALNLTLERAEAAWAVCAAEVDMVYFCQQEADVQAKKP</sequence>
<dbReference type="InterPro" id="IPR058979">
    <property type="entry name" value="LysC-like"/>
</dbReference>